<gene>
    <name evidence="7" type="ordered locus">BMS_0224</name>
</gene>
<dbReference type="Proteomes" id="UP000008963">
    <property type="component" value="Chromosome"/>
</dbReference>
<protein>
    <submittedName>
        <fullName evidence="7">Membrane protein</fullName>
    </submittedName>
</protein>
<dbReference type="KEGG" id="bmx:BMS_0224"/>
<feature type="transmembrane region" description="Helical" evidence="6">
    <location>
        <begin position="71"/>
        <end position="92"/>
    </location>
</feature>
<evidence type="ECO:0000256" key="1">
    <source>
        <dbReference type="ARBA" id="ARBA00004651"/>
    </source>
</evidence>
<evidence type="ECO:0000256" key="6">
    <source>
        <dbReference type="SAM" id="Phobius"/>
    </source>
</evidence>
<feature type="transmembrane region" description="Helical" evidence="6">
    <location>
        <begin position="12"/>
        <end position="30"/>
    </location>
</feature>
<dbReference type="AlphaFoldDB" id="E1X2W1"/>
<keyword evidence="4 6" id="KW-1133">Transmembrane helix</keyword>
<name>E1X2W1_HALMS</name>
<evidence type="ECO:0000313" key="7">
    <source>
        <dbReference type="EMBL" id="CBW25156.1"/>
    </source>
</evidence>
<evidence type="ECO:0000313" key="8">
    <source>
        <dbReference type="Proteomes" id="UP000008963"/>
    </source>
</evidence>
<proteinExistence type="predicted"/>
<comment type="subcellular location">
    <subcellularLocation>
        <location evidence="1">Cell membrane</location>
        <topology evidence="1">Multi-pass membrane protein</topology>
    </subcellularLocation>
</comment>
<keyword evidence="5 6" id="KW-0472">Membrane</keyword>
<keyword evidence="3 6" id="KW-0812">Transmembrane</keyword>
<feature type="transmembrane region" description="Helical" evidence="6">
    <location>
        <begin position="36"/>
        <end position="59"/>
    </location>
</feature>
<evidence type="ECO:0000256" key="3">
    <source>
        <dbReference type="ARBA" id="ARBA00022692"/>
    </source>
</evidence>
<dbReference type="PATRIC" id="fig|862908.3.peg.216"/>
<keyword evidence="8" id="KW-1185">Reference proteome</keyword>
<organism evidence="7 8">
    <name type="scientific">Halobacteriovorax marinus (strain ATCC BAA-682 / DSM 15412 / SJ)</name>
    <name type="common">Bacteriovorax marinus</name>
    <dbReference type="NCBI Taxonomy" id="862908"/>
    <lineage>
        <taxon>Bacteria</taxon>
        <taxon>Pseudomonadati</taxon>
        <taxon>Bdellovibrionota</taxon>
        <taxon>Bacteriovoracia</taxon>
        <taxon>Bacteriovoracales</taxon>
        <taxon>Halobacteriovoraceae</taxon>
        <taxon>Halobacteriovorax</taxon>
    </lineage>
</organism>
<dbReference type="EMBL" id="FQ312005">
    <property type="protein sequence ID" value="CBW25156.1"/>
    <property type="molecule type" value="Genomic_DNA"/>
</dbReference>
<evidence type="ECO:0000256" key="5">
    <source>
        <dbReference type="ARBA" id="ARBA00023136"/>
    </source>
</evidence>
<dbReference type="HOGENOM" id="CLU_2395622_0_0_7"/>
<dbReference type="STRING" id="862908.BMS_0224"/>
<keyword evidence="2" id="KW-1003">Cell membrane</keyword>
<dbReference type="InterPro" id="IPR005171">
    <property type="entry name" value="Cyt_c_oxidase_su4_prok"/>
</dbReference>
<evidence type="ECO:0000256" key="4">
    <source>
        <dbReference type="ARBA" id="ARBA00022989"/>
    </source>
</evidence>
<sequence length="93" mass="10646">MSEVHHHSHKKLYIIIFFALAILTVVEIIIPELDIAYYLKASSLVGLALGKAFLVAYFYMHLNEETKWMKWIAAVPLSAFLYAAVLIAESMFR</sequence>
<dbReference type="GO" id="GO:0005886">
    <property type="term" value="C:plasma membrane"/>
    <property type="evidence" value="ECO:0007669"/>
    <property type="project" value="UniProtKB-SubCell"/>
</dbReference>
<accession>E1X2W1</accession>
<dbReference type="RefSeq" id="WP_014242945.1">
    <property type="nucleotide sequence ID" value="NC_016620.1"/>
</dbReference>
<dbReference type="OrthoDB" id="5296121at2"/>
<evidence type="ECO:0000256" key="2">
    <source>
        <dbReference type="ARBA" id="ARBA00022475"/>
    </source>
</evidence>
<dbReference type="Pfam" id="PF03626">
    <property type="entry name" value="COX4_pro"/>
    <property type="match status" value="1"/>
</dbReference>
<reference evidence="8" key="1">
    <citation type="journal article" date="2013" name="ISME J.">
        <title>A small predatory core genome in the divergent marine Bacteriovorax marinus SJ and the terrestrial Bdellovibrio bacteriovorus.</title>
        <authorList>
            <person name="Crossman L.C."/>
            <person name="Chen H."/>
            <person name="Cerdeno-Tarraga A.M."/>
            <person name="Brooks K."/>
            <person name="Quail M.A."/>
            <person name="Pineiro S.A."/>
            <person name="Hobley L."/>
            <person name="Sockett R.E."/>
            <person name="Bentley S.D."/>
            <person name="Parkhill J."/>
            <person name="Williams H.N."/>
            <person name="Stine O.C."/>
        </authorList>
    </citation>
    <scope>NUCLEOTIDE SEQUENCE [LARGE SCALE GENOMIC DNA]</scope>
    <source>
        <strain evidence="8">ATCC BAA-682 / DSM 15412 / SJ</strain>
    </source>
</reference>